<keyword evidence="1" id="KW-0472">Membrane</keyword>
<dbReference type="AlphaFoldDB" id="A0A1X0JMV5"/>
<name>A0A1X0JMV5_9MYCO</name>
<dbReference type="OrthoDB" id="9961045at2"/>
<sequence length="76" mass="7685">MTNSMAVRRTALAVAFGAILTGVLLISNEMVHSVASIAAVATAVAVIGAAVIGWERVIANAESMGLVAGRESVPHL</sequence>
<keyword evidence="3" id="KW-1185">Reference proteome</keyword>
<keyword evidence="1" id="KW-0812">Transmembrane</keyword>
<evidence type="ECO:0000313" key="2">
    <source>
        <dbReference type="EMBL" id="ORB64273.1"/>
    </source>
</evidence>
<evidence type="ECO:0000256" key="1">
    <source>
        <dbReference type="SAM" id="Phobius"/>
    </source>
</evidence>
<accession>A0A1X0JMV5</accession>
<keyword evidence="1" id="KW-1133">Transmembrane helix</keyword>
<evidence type="ECO:0000313" key="3">
    <source>
        <dbReference type="Proteomes" id="UP000192411"/>
    </source>
</evidence>
<organism evidence="2 3">
    <name type="scientific">Mycolicibacterium tusciae</name>
    <dbReference type="NCBI Taxonomy" id="75922"/>
    <lineage>
        <taxon>Bacteria</taxon>
        <taxon>Bacillati</taxon>
        <taxon>Actinomycetota</taxon>
        <taxon>Actinomycetes</taxon>
        <taxon>Mycobacteriales</taxon>
        <taxon>Mycobacteriaceae</taxon>
        <taxon>Mycolicibacterium</taxon>
    </lineage>
</organism>
<dbReference type="EMBL" id="MVIM01000008">
    <property type="protein sequence ID" value="ORB64273.1"/>
    <property type="molecule type" value="Genomic_DNA"/>
</dbReference>
<protein>
    <submittedName>
        <fullName evidence="2">Uncharacterized protein</fullName>
    </submittedName>
</protein>
<reference evidence="2 3" key="1">
    <citation type="submission" date="2017-02" db="EMBL/GenBank/DDBJ databases">
        <title>The new phylogeny of genus Mycobacterium.</title>
        <authorList>
            <person name="Tortoli E."/>
            <person name="Trovato A."/>
            <person name="Cirillo D.M."/>
        </authorList>
    </citation>
    <scope>NUCLEOTIDE SEQUENCE [LARGE SCALE GENOMIC DNA]</scope>
    <source>
        <strain evidence="2 3">DSM 44338</strain>
    </source>
</reference>
<gene>
    <name evidence="2" type="ORF">BST47_16950</name>
</gene>
<dbReference type="RefSeq" id="WP_083126696.1">
    <property type="nucleotide sequence ID" value="NZ_MVIM01000008.1"/>
</dbReference>
<comment type="caution">
    <text evidence="2">The sequence shown here is derived from an EMBL/GenBank/DDBJ whole genome shotgun (WGS) entry which is preliminary data.</text>
</comment>
<dbReference type="Proteomes" id="UP000192411">
    <property type="component" value="Unassembled WGS sequence"/>
</dbReference>
<feature type="transmembrane region" description="Helical" evidence="1">
    <location>
        <begin position="35"/>
        <end position="54"/>
    </location>
</feature>
<dbReference type="STRING" id="75922.BST47_16950"/>
<proteinExistence type="predicted"/>